<protein>
    <submittedName>
        <fullName evidence="1">Uncharacterized protein</fullName>
    </submittedName>
</protein>
<proteinExistence type="predicted"/>
<accession>A0A363NWI9</accession>
<sequence>MNQKHLDLLPFELAFYDIYLDGYDPLKTIRDFWTHYSIYECHEHIKEVYESFVMKSDYIDVNDQNKKYEFFIVLLRLMIAYFMVHYRKIKIDDLKLLFADSSDTIDTDFMIRKRIHEFFDRVNKQF</sequence>
<dbReference type="RefSeq" id="WP_108633497.1">
    <property type="nucleotide sequence ID" value="NZ_QCXX01000002.1"/>
</dbReference>
<comment type="caution">
    <text evidence="1">The sequence shown here is derived from an EMBL/GenBank/DDBJ whole genome shotgun (WGS) entry which is preliminary data.</text>
</comment>
<dbReference type="AlphaFoldDB" id="A0A363NWI9"/>
<evidence type="ECO:0000313" key="2">
    <source>
        <dbReference type="Proteomes" id="UP000250831"/>
    </source>
</evidence>
<dbReference type="OrthoDB" id="708432at2"/>
<evidence type="ECO:0000313" key="1">
    <source>
        <dbReference type="EMBL" id="PUV25164.1"/>
    </source>
</evidence>
<dbReference type="Proteomes" id="UP000250831">
    <property type="component" value="Unassembled WGS sequence"/>
</dbReference>
<name>A0A363NWI9_9SPHI</name>
<organism evidence="1 2">
    <name type="scientific">Sphingobacterium athyrii</name>
    <dbReference type="NCBI Taxonomy" id="2152717"/>
    <lineage>
        <taxon>Bacteria</taxon>
        <taxon>Pseudomonadati</taxon>
        <taxon>Bacteroidota</taxon>
        <taxon>Sphingobacteriia</taxon>
        <taxon>Sphingobacteriales</taxon>
        <taxon>Sphingobacteriaceae</taxon>
        <taxon>Sphingobacterium</taxon>
    </lineage>
</organism>
<keyword evidence="2" id="KW-1185">Reference proteome</keyword>
<reference evidence="1 2" key="1">
    <citation type="submission" date="2018-04" db="EMBL/GenBank/DDBJ databases">
        <title>Sphingobacterium sp. M46 Genome.</title>
        <authorList>
            <person name="Cheng J."/>
            <person name="Li Y."/>
        </authorList>
    </citation>
    <scope>NUCLEOTIDE SEQUENCE [LARGE SCALE GENOMIC DNA]</scope>
    <source>
        <strain evidence="1 2">M46</strain>
    </source>
</reference>
<dbReference type="EMBL" id="QCXX01000002">
    <property type="protein sequence ID" value="PUV25164.1"/>
    <property type="molecule type" value="Genomic_DNA"/>
</dbReference>
<gene>
    <name evidence="1" type="ORF">DCO56_09505</name>
</gene>